<dbReference type="RefSeq" id="XP_056076457.1">
    <property type="nucleotide sequence ID" value="XM_056209635.1"/>
</dbReference>
<evidence type="ECO:0000313" key="3">
    <source>
        <dbReference type="Proteomes" id="UP001140513"/>
    </source>
</evidence>
<keyword evidence="3" id="KW-1185">Reference proteome</keyword>
<dbReference type="GeneID" id="80904345"/>
<evidence type="ECO:0000313" key="2">
    <source>
        <dbReference type="EMBL" id="KAJ4360255.1"/>
    </source>
</evidence>
<dbReference type="EMBL" id="JAPEUX010000001">
    <property type="protein sequence ID" value="KAJ4360255.1"/>
    <property type="molecule type" value="Genomic_DNA"/>
</dbReference>
<sequence length="203" mass="22822">MIIMSDTILMPPVASGSIKIGQLLVDPLSPDVDSYHNENDALPLRVPTTQTEFEETIHCDDAGRFIGRQFHSSKENSVLVQADQMSYTTLRDPLSAFRYTSRRASSQAYLHQAALRRQPLYYVTAIQTLSNPRFTDDYPGSATPPRPQIRRQDSGISLNEQDDNVILGLELRKVYCRVASPEEPQRPSDVGYAYKNYALLGGR</sequence>
<dbReference type="OrthoDB" id="3694634at2759"/>
<dbReference type="Proteomes" id="UP001140513">
    <property type="component" value="Unassembled WGS sequence"/>
</dbReference>
<organism evidence="2 3">
    <name type="scientific">Didymosphaeria variabile</name>
    <dbReference type="NCBI Taxonomy" id="1932322"/>
    <lineage>
        <taxon>Eukaryota</taxon>
        <taxon>Fungi</taxon>
        <taxon>Dikarya</taxon>
        <taxon>Ascomycota</taxon>
        <taxon>Pezizomycotina</taxon>
        <taxon>Dothideomycetes</taxon>
        <taxon>Pleosporomycetidae</taxon>
        <taxon>Pleosporales</taxon>
        <taxon>Massarineae</taxon>
        <taxon>Didymosphaeriaceae</taxon>
        <taxon>Didymosphaeria</taxon>
    </lineage>
</organism>
<comment type="caution">
    <text evidence="2">The sequence shown here is derived from an EMBL/GenBank/DDBJ whole genome shotgun (WGS) entry which is preliminary data.</text>
</comment>
<accession>A0A9W8XXA9</accession>
<feature type="region of interest" description="Disordered" evidence="1">
    <location>
        <begin position="134"/>
        <end position="155"/>
    </location>
</feature>
<name>A0A9W8XXA9_9PLEO</name>
<dbReference type="AlphaFoldDB" id="A0A9W8XXA9"/>
<proteinExistence type="predicted"/>
<reference evidence="2" key="1">
    <citation type="submission" date="2022-10" db="EMBL/GenBank/DDBJ databases">
        <title>Tapping the CABI collections for fungal endophytes: first genome assemblies for Collariella, Neodidymelliopsis, Ascochyta clinopodiicola, Didymella pomorum, Didymosphaeria variabile, Neocosmospora piperis and Neocucurbitaria cava.</title>
        <authorList>
            <person name="Hill R."/>
        </authorList>
    </citation>
    <scope>NUCLEOTIDE SEQUENCE</scope>
    <source>
        <strain evidence="2">IMI 356815</strain>
    </source>
</reference>
<protein>
    <submittedName>
        <fullName evidence="2">Uncharacterized protein</fullName>
    </submittedName>
</protein>
<evidence type="ECO:0000256" key="1">
    <source>
        <dbReference type="SAM" id="MobiDB-lite"/>
    </source>
</evidence>
<gene>
    <name evidence="2" type="ORF">N0V89_000815</name>
</gene>